<evidence type="ECO:0000313" key="6">
    <source>
        <dbReference type="EMBL" id="EGB07035.1"/>
    </source>
</evidence>
<name>F0YDB1_AURAN</name>
<feature type="chain" id="PRO_5003264549" description="Protein kinase domain-containing protein" evidence="3">
    <location>
        <begin position="20"/>
        <end position="1258"/>
    </location>
</feature>
<evidence type="ECO:0000259" key="4">
    <source>
        <dbReference type="PROSITE" id="PS50011"/>
    </source>
</evidence>
<dbReference type="SUPFAM" id="SSF56112">
    <property type="entry name" value="Protein kinase-like (PK-like)"/>
    <property type="match status" value="1"/>
</dbReference>
<organism evidence="7">
    <name type="scientific">Aureococcus anophagefferens</name>
    <name type="common">Harmful bloom alga</name>
    <dbReference type="NCBI Taxonomy" id="44056"/>
    <lineage>
        <taxon>Eukaryota</taxon>
        <taxon>Sar</taxon>
        <taxon>Stramenopiles</taxon>
        <taxon>Ochrophyta</taxon>
        <taxon>Pelagophyceae</taxon>
        <taxon>Pelagomonadales</taxon>
        <taxon>Pelagomonadaceae</taxon>
        <taxon>Aureococcus</taxon>
    </lineage>
</organism>
<proteinExistence type="predicted"/>
<evidence type="ECO:0000259" key="5">
    <source>
        <dbReference type="PROSITE" id="PS51746"/>
    </source>
</evidence>
<dbReference type="PROSITE" id="PS51746">
    <property type="entry name" value="PPM_2"/>
    <property type="match status" value="1"/>
</dbReference>
<feature type="transmembrane region" description="Helical" evidence="2">
    <location>
        <begin position="377"/>
        <end position="394"/>
    </location>
</feature>
<dbReference type="RefSeq" id="XP_009038272.1">
    <property type="nucleotide sequence ID" value="XM_009040024.1"/>
</dbReference>
<keyword evidence="3" id="KW-0732">Signal</keyword>
<dbReference type="KEGG" id="aaf:AURANDRAFT_65270"/>
<dbReference type="Gene3D" id="3.60.40.10">
    <property type="entry name" value="PPM-type phosphatase domain"/>
    <property type="match status" value="1"/>
</dbReference>
<sequence length="1258" mass="134043">MRPLRALLVLAAVAGAARRRGKTCVLTISCLNNFAHVLSFFEAARSANPQIDCWAWAIADRPEFYAGASPLLTAEARDAVAALRRALPAYATAVTLDDLQAVADFPLLELAFKYGLVEFNTAIKAHAVTYAFDVLGGAKCLYFDNDVWVLRSLWEIEALLDAASVVVAPHVAEPNPLDGLRQTDAQIGQAGIFNFGFVAFRDAPGARAFLAWWSQRLRHSTGPELAWDRGSLTVRGEPVVFVHFSGVSNFEHYDPSRISRHQTRYRVDDFPALGPLLAAYTRRLLDRNASRSRYRAVPYGYAFFDGGAYVAWPAGAAPGDAVAALSTSAPPPGAFAGCAAPFAADPPRPPPVPPRVEFPRPFLRLAAPAPPRPAPPFRAWGLGLAVVALASAIARQGRDPPLDARGAAGDGDGDAAAGSDADDATLVVDSDTEDDEEAPPPAQDADGAALGKMSPRRRRAAAETRQALVAWLAVLALLISCSFLAAYVRHLRGGDAVGGGGGGARPAEALAGAARGDAEAVPRLGAPPVAPGAVVGGYVLRELERAAGSQRLEAPLAGVAHFTAALPHPTKALPPPPPPEAAGGGAVVAGSSFRWRFTRRVNRGAHGEVWRGEHAATGGAFVLKRMFLEKGGHVREAAAREVFFGEALRGARGVAGFVERFRDGGDLWLVFEDAGVTLHDYAFSPTSSGLLEPSESWRALRRSAEGPAWFRDLARKLLAGAAELHGRGVVHRDLKLSNVAVALGDDGALRVAVIDLSSAWSPAAEAAGLFGDFGPSREEETVEYMPPEVLFADEDTFYAPAPAYDAWSLGVLLLELLLGTRQALTVDQRTRAVLSWRLRREAPADVERALLRAALADLCIFPGVAACGDDDFAGELQRRDPLEIGYDRFLGVDGVDLLRRLLAHDPRDRLLPADALASHAFFRRDQARALAGDAAVALDAREYRVPGHRRSFGVWESCRVYAAAKRPGAFCVYDASTLPGCLSTHALLPDDPRSGFCDVRGRRETIEDHYAVAYRENFTLWGVFDGHEGREAARYAAHALPRLLEEKADLRRPRAADVAAAFRAADAGFAALGRDRLGTRRRSGTTATVAAVADNGALLVANVGDSRAVLCCRPCCGADGRAVDASYDHVAADAAEAARIVALGGAVDASGAVPRVEGRVVVTRSIGNRDLAKYLVPEPHVFVAESAAYEFLILATDGLWDTTSSDEAVRFVRARLAAAAASPSRYQDAATALTHEALVRQSQDNIGVCVIDLRNRSA</sequence>
<dbReference type="SMART" id="SM00332">
    <property type="entry name" value="PP2Cc"/>
    <property type="match status" value="1"/>
</dbReference>
<dbReference type="InterPro" id="IPR036457">
    <property type="entry name" value="PPM-type-like_dom_sf"/>
</dbReference>
<reference evidence="6 7" key="1">
    <citation type="journal article" date="2011" name="Proc. Natl. Acad. Sci. U.S.A.">
        <title>Niche of harmful alga Aureococcus anophagefferens revealed through ecogenomics.</title>
        <authorList>
            <person name="Gobler C.J."/>
            <person name="Berry D.L."/>
            <person name="Dyhrman S.T."/>
            <person name="Wilhelm S.W."/>
            <person name="Salamov A."/>
            <person name="Lobanov A.V."/>
            <person name="Zhang Y."/>
            <person name="Collier J.L."/>
            <person name="Wurch L.L."/>
            <person name="Kustka A.B."/>
            <person name="Dill B.D."/>
            <person name="Shah M."/>
            <person name="VerBerkmoes N.C."/>
            <person name="Kuo A."/>
            <person name="Terry A."/>
            <person name="Pangilinan J."/>
            <person name="Lindquist E.A."/>
            <person name="Lucas S."/>
            <person name="Paulsen I.T."/>
            <person name="Hattenrath-Lehmann T.K."/>
            <person name="Talmage S.C."/>
            <person name="Walker E.A."/>
            <person name="Koch F."/>
            <person name="Burson A.M."/>
            <person name="Marcoval M.A."/>
            <person name="Tang Y.Z."/>
            <person name="Lecleir G.R."/>
            <person name="Coyne K.J."/>
            <person name="Berg G.M."/>
            <person name="Bertrand E.M."/>
            <person name="Saito M.A."/>
            <person name="Gladyshev V.N."/>
            <person name="Grigoriev I.V."/>
        </authorList>
    </citation>
    <scope>NUCLEOTIDE SEQUENCE [LARGE SCALE GENOMIC DNA]</scope>
    <source>
        <strain evidence="7">CCMP 1984</strain>
    </source>
</reference>
<dbReference type="OrthoDB" id="10264738at2759"/>
<feature type="transmembrane region" description="Helical" evidence="2">
    <location>
        <begin position="467"/>
        <end position="488"/>
    </location>
</feature>
<keyword evidence="2" id="KW-0812">Transmembrane</keyword>
<dbReference type="InterPro" id="IPR011009">
    <property type="entry name" value="Kinase-like_dom_sf"/>
</dbReference>
<dbReference type="GeneID" id="20225250"/>
<dbReference type="Proteomes" id="UP000002729">
    <property type="component" value="Unassembled WGS sequence"/>
</dbReference>
<dbReference type="InterPro" id="IPR000719">
    <property type="entry name" value="Prot_kinase_dom"/>
</dbReference>
<evidence type="ECO:0008006" key="8">
    <source>
        <dbReference type="Google" id="ProtNLM"/>
    </source>
</evidence>
<protein>
    <recommendedName>
        <fullName evidence="8">Protein kinase domain-containing protein</fullName>
    </recommendedName>
</protein>
<dbReference type="Gene3D" id="1.10.510.10">
    <property type="entry name" value="Transferase(Phosphotransferase) domain 1"/>
    <property type="match status" value="1"/>
</dbReference>
<dbReference type="Pfam" id="PF00069">
    <property type="entry name" value="Pkinase"/>
    <property type="match status" value="1"/>
</dbReference>
<accession>F0YDB1</accession>
<keyword evidence="7" id="KW-1185">Reference proteome</keyword>
<evidence type="ECO:0000256" key="1">
    <source>
        <dbReference type="SAM" id="MobiDB-lite"/>
    </source>
</evidence>
<dbReference type="GO" id="GO:0005524">
    <property type="term" value="F:ATP binding"/>
    <property type="evidence" value="ECO:0007669"/>
    <property type="project" value="InterPro"/>
</dbReference>
<dbReference type="eggNOG" id="KOG0698">
    <property type="taxonomic scope" value="Eukaryota"/>
</dbReference>
<dbReference type="CDD" id="cd00143">
    <property type="entry name" value="PP2Cc"/>
    <property type="match status" value="1"/>
</dbReference>
<dbReference type="AlphaFoldDB" id="F0YDB1"/>
<evidence type="ECO:0000256" key="3">
    <source>
        <dbReference type="SAM" id="SignalP"/>
    </source>
</evidence>
<keyword evidence="2" id="KW-1133">Transmembrane helix</keyword>
<feature type="domain" description="Protein kinase" evidence="4">
    <location>
        <begin position="595"/>
        <end position="922"/>
    </location>
</feature>
<feature type="signal peptide" evidence="3">
    <location>
        <begin position="1"/>
        <end position="19"/>
    </location>
</feature>
<dbReference type="SMART" id="SM00220">
    <property type="entry name" value="S_TKc"/>
    <property type="match status" value="1"/>
</dbReference>
<dbReference type="PANTHER" id="PTHR47992">
    <property type="entry name" value="PROTEIN PHOSPHATASE"/>
    <property type="match status" value="1"/>
</dbReference>
<dbReference type="EMBL" id="GL833132">
    <property type="protein sequence ID" value="EGB07035.1"/>
    <property type="molecule type" value="Genomic_DNA"/>
</dbReference>
<dbReference type="GO" id="GO:0004672">
    <property type="term" value="F:protein kinase activity"/>
    <property type="evidence" value="ECO:0007669"/>
    <property type="project" value="InterPro"/>
</dbReference>
<feature type="domain" description="PPM-type phosphatase" evidence="5">
    <location>
        <begin position="993"/>
        <end position="1253"/>
    </location>
</feature>
<dbReference type="SUPFAM" id="SSF81606">
    <property type="entry name" value="PP2C-like"/>
    <property type="match status" value="1"/>
</dbReference>
<dbReference type="GO" id="GO:0004722">
    <property type="term" value="F:protein serine/threonine phosphatase activity"/>
    <property type="evidence" value="ECO:0007669"/>
    <property type="project" value="InterPro"/>
</dbReference>
<dbReference type="eggNOG" id="KOG0600">
    <property type="taxonomic scope" value="Eukaryota"/>
</dbReference>
<evidence type="ECO:0000256" key="2">
    <source>
        <dbReference type="SAM" id="Phobius"/>
    </source>
</evidence>
<evidence type="ECO:0000313" key="7">
    <source>
        <dbReference type="Proteomes" id="UP000002729"/>
    </source>
</evidence>
<gene>
    <name evidence="6" type="ORF">AURANDRAFT_65270</name>
</gene>
<keyword evidence="2" id="KW-0472">Membrane</keyword>
<dbReference type="Pfam" id="PF00481">
    <property type="entry name" value="PP2C"/>
    <property type="match status" value="1"/>
</dbReference>
<dbReference type="InterPro" id="IPR015655">
    <property type="entry name" value="PP2C"/>
</dbReference>
<feature type="region of interest" description="Disordered" evidence="1">
    <location>
        <begin position="398"/>
        <end position="457"/>
    </location>
</feature>
<dbReference type="InParanoid" id="F0YDB1"/>
<dbReference type="PROSITE" id="PS50011">
    <property type="entry name" value="PROTEIN_KINASE_DOM"/>
    <property type="match status" value="1"/>
</dbReference>
<dbReference type="InterPro" id="IPR001932">
    <property type="entry name" value="PPM-type_phosphatase-like_dom"/>
</dbReference>